<accession>A0AAW9SWN8</accession>
<reference evidence="1" key="1">
    <citation type="submission" date="2023-05" db="EMBL/GenBank/DDBJ databases">
        <authorList>
            <person name="Du J."/>
        </authorList>
    </citation>
    <scope>NUCLEOTIDE SEQUENCE</scope>
    <source>
        <strain evidence="1">UMB1064</strain>
    </source>
</reference>
<evidence type="ECO:0000313" key="1">
    <source>
        <dbReference type="EMBL" id="MEO3715981.1"/>
    </source>
</evidence>
<evidence type="ECO:0000313" key="2">
    <source>
        <dbReference type="Proteomes" id="UP001223646"/>
    </source>
</evidence>
<dbReference type="InterPro" id="IPR032584">
    <property type="entry name" value="DUF4913"/>
</dbReference>
<proteinExistence type="predicted"/>
<protein>
    <submittedName>
        <fullName evidence="1">DUF4913 domain-containing protein</fullName>
    </submittedName>
</protein>
<comment type="caution">
    <text evidence="1">The sequence shown here is derived from an EMBL/GenBank/DDBJ whole genome shotgun (WGS) entry which is preliminary data.</text>
</comment>
<sequence>MDFFYDTVEKTIAPHLSAVMEETLADELAAMVAKDDFTDAVRTRTREAVGQWSSRNLKEERETRYKDVFDFFDSYVAVMFPATSDTHWSPRWYEHPAVLRRMMLMWGTFEAKVAASPATGEEEWLRTIGQFHMKWLTDRHNGPFERCRGERSVVLEPLASDRTALREKMSTRRSE</sequence>
<dbReference type="AlphaFoldDB" id="A0AAW9SWN8"/>
<gene>
    <name evidence="1" type="ORF">QP460_000015</name>
</gene>
<name>A0AAW9SWN8_CORAY</name>
<organism evidence="1 2">
    <name type="scientific">Corynebacterium amycolatum</name>
    <dbReference type="NCBI Taxonomy" id="43765"/>
    <lineage>
        <taxon>Bacteria</taxon>
        <taxon>Bacillati</taxon>
        <taxon>Actinomycetota</taxon>
        <taxon>Actinomycetes</taxon>
        <taxon>Mycobacteriales</taxon>
        <taxon>Corynebacteriaceae</taxon>
        <taxon>Corynebacterium</taxon>
    </lineage>
</organism>
<dbReference type="EMBL" id="JASOOY020000001">
    <property type="protein sequence ID" value="MEO3715981.1"/>
    <property type="molecule type" value="Genomic_DNA"/>
</dbReference>
<dbReference type="RefSeq" id="WP_110217529.1">
    <property type="nucleotide sequence ID" value="NZ_JASOOY020000001.1"/>
</dbReference>
<dbReference type="Proteomes" id="UP001223646">
    <property type="component" value="Unassembled WGS sequence"/>
</dbReference>
<reference evidence="1" key="2">
    <citation type="submission" date="2024-05" db="EMBL/GenBank/DDBJ databases">
        <authorList>
            <person name="Wolfe A."/>
        </authorList>
    </citation>
    <scope>NUCLEOTIDE SEQUENCE</scope>
    <source>
        <strain evidence="1">UMB1064</strain>
    </source>
</reference>
<dbReference type="Pfam" id="PF16259">
    <property type="entry name" value="DUF4913"/>
    <property type="match status" value="1"/>
</dbReference>